<keyword evidence="3" id="KW-1185">Reference proteome</keyword>
<keyword evidence="1" id="KW-1133">Transmembrane helix</keyword>
<dbReference type="STRING" id="553219.CAMSH0001_1008"/>
<keyword evidence="1" id="KW-0472">Membrane</keyword>
<sequence length="118" mass="11331">MEAYGIVVGMVMVFASAIFGAAALRIGASATLSGFISGVVAGTFGIENLLVRGGVLLVLFVLLFYLMRNMKTGGRGLYGGGGSGGYGGGGFSGGSRSSGGGFSGGGGGFGGGGASGRW</sequence>
<name>C6RES5_9BACT</name>
<organism evidence="2 3">
    <name type="scientific">Campylobacter showae RM3277</name>
    <dbReference type="NCBI Taxonomy" id="553219"/>
    <lineage>
        <taxon>Bacteria</taxon>
        <taxon>Pseudomonadati</taxon>
        <taxon>Campylobacterota</taxon>
        <taxon>Epsilonproteobacteria</taxon>
        <taxon>Campylobacterales</taxon>
        <taxon>Campylobacteraceae</taxon>
        <taxon>Campylobacter</taxon>
    </lineage>
</organism>
<proteinExistence type="predicted"/>
<evidence type="ECO:0000256" key="1">
    <source>
        <dbReference type="SAM" id="Phobius"/>
    </source>
</evidence>
<feature type="transmembrane region" description="Helical" evidence="1">
    <location>
        <begin position="49"/>
        <end position="67"/>
    </location>
</feature>
<accession>C6RES5</accession>
<gene>
    <name evidence="2" type="ORF">CAMSH0001_1008</name>
</gene>
<dbReference type="AlphaFoldDB" id="C6RES5"/>
<evidence type="ECO:0000313" key="3">
    <source>
        <dbReference type="Proteomes" id="UP000003107"/>
    </source>
</evidence>
<protein>
    <submittedName>
        <fullName evidence="2">Uncharacterized protein</fullName>
    </submittedName>
</protein>
<feature type="transmembrane region" description="Helical" evidence="1">
    <location>
        <begin position="7"/>
        <end position="29"/>
    </location>
</feature>
<dbReference type="EMBL" id="ACVQ01000015">
    <property type="protein sequence ID" value="EET80169.1"/>
    <property type="molecule type" value="Genomic_DNA"/>
</dbReference>
<reference evidence="2 3" key="1">
    <citation type="submission" date="2009-07" db="EMBL/GenBank/DDBJ databases">
        <authorList>
            <person name="Madupu R."/>
            <person name="Sebastian Y."/>
            <person name="Durkin A.S."/>
            <person name="Torralba M."/>
            <person name="Methe B."/>
            <person name="Sutton G.G."/>
            <person name="Strausberg R.L."/>
            <person name="Nelson K.E."/>
        </authorList>
    </citation>
    <scope>NUCLEOTIDE SEQUENCE [LARGE SCALE GENOMIC DNA]</scope>
    <source>
        <strain evidence="2 3">RM3277</strain>
    </source>
</reference>
<comment type="caution">
    <text evidence="2">The sequence shown here is derived from an EMBL/GenBank/DDBJ whole genome shotgun (WGS) entry which is preliminary data.</text>
</comment>
<evidence type="ECO:0000313" key="2">
    <source>
        <dbReference type="EMBL" id="EET80169.1"/>
    </source>
</evidence>
<keyword evidence="1" id="KW-0812">Transmembrane</keyword>
<dbReference type="Proteomes" id="UP000003107">
    <property type="component" value="Unassembled WGS sequence"/>
</dbReference>